<dbReference type="PANTHER" id="PTHR13799:SF14">
    <property type="entry name" value="GTP CYCLOHYDROLASE 1 TYPE 2 HOMOLOG"/>
    <property type="match status" value="1"/>
</dbReference>
<feature type="binding site" evidence="4">
    <location>
        <position position="65"/>
    </location>
    <ligand>
        <name>a divalent metal cation</name>
        <dbReference type="ChEBI" id="CHEBI:60240"/>
        <label>1</label>
    </ligand>
</feature>
<comment type="similarity">
    <text evidence="1">Belongs to the GTP cyclohydrolase I type 2/NIF3 family.</text>
</comment>
<dbReference type="Gene3D" id="3.40.1390.30">
    <property type="entry name" value="NIF3 (NGG1p interacting factor 3)-like"/>
    <property type="match status" value="2"/>
</dbReference>
<dbReference type="InterPro" id="IPR002678">
    <property type="entry name" value="DUF34/NIF3"/>
</dbReference>
<dbReference type="InterPro" id="IPR036069">
    <property type="entry name" value="DUF34/NIF3_sf"/>
</dbReference>
<comment type="caution">
    <text evidence="5">The sequence shown here is derived from an EMBL/GenBank/DDBJ whole genome shotgun (WGS) entry which is preliminary data.</text>
</comment>
<sequence length="266" mass="28947">MKLTIRKVLKRLQEPITAEMPDSTVDKLITGEPDTIVTGIATAFMPSQSVIEQAIAMGANLLIAHEGLDYSHAGSAADLAADSVYLAKRRLIEQSGLAIYRFHDGIHRYRIDGITLGLIRTLGWEAYVSEHRAAASLLTLPRWTVRNIAKHLKQRLHVPFVRVVGDLDTLCECVGIAVGYRGGGATAIPLFGADGADLVIAGEGPEWETPEYVRDAVRQGKHQALILLGHAASEEPGMAELALTLQACWPGVPVRFLKDAPLFQWV</sequence>
<feature type="binding site" evidence="4">
    <location>
        <position position="234"/>
    </location>
    <ligand>
        <name>a divalent metal cation</name>
        <dbReference type="ChEBI" id="CHEBI:60240"/>
        <label>1</label>
    </ligand>
</feature>
<keyword evidence="6" id="KW-1185">Reference proteome</keyword>
<dbReference type="AlphaFoldDB" id="A0A841T5Y8"/>
<dbReference type="PANTHER" id="PTHR13799">
    <property type="entry name" value="NGG1 INTERACTING FACTOR 3"/>
    <property type="match status" value="1"/>
</dbReference>
<dbReference type="EMBL" id="JACJVN010000024">
    <property type="protein sequence ID" value="MBB6676953.1"/>
    <property type="molecule type" value="Genomic_DNA"/>
</dbReference>
<dbReference type="Pfam" id="PF01784">
    <property type="entry name" value="DUF34_NIF3"/>
    <property type="match status" value="1"/>
</dbReference>
<organism evidence="5 6">
    <name type="scientific">Cohnella lubricantis</name>
    <dbReference type="NCBI Taxonomy" id="2163172"/>
    <lineage>
        <taxon>Bacteria</taxon>
        <taxon>Bacillati</taxon>
        <taxon>Bacillota</taxon>
        <taxon>Bacilli</taxon>
        <taxon>Bacillales</taxon>
        <taxon>Paenibacillaceae</taxon>
        <taxon>Cohnella</taxon>
    </lineage>
</organism>
<gene>
    <name evidence="5" type="ORF">H4Q31_06365</name>
</gene>
<dbReference type="SUPFAM" id="SSF102705">
    <property type="entry name" value="NIF3 (NGG1p interacting factor 3)-like"/>
    <property type="match status" value="1"/>
</dbReference>
<protein>
    <recommendedName>
        <fullName evidence="2">GTP cyclohydrolase 1 type 2 homolog</fullName>
    </recommendedName>
</protein>
<dbReference type="Proteomes" id="UP000574133">
    <property type="component" value="Unassembled WGS sequence"/>
</dbReference>
<dbReference type="GO" id="GO:0046872">
    <property type="term" value="F:metal ion binding"/>
    <property type="evidence" value="ECO:0007669"/>
    <property type="project" value="UniProtKB-KW"/>
</dbReference>
<feature type="binding site" evidence="4">
    <location>
        <position position="230"/>
    </location>
    <ligand>
        <name>a divalent metal cation</name>
        <dbReference type="ChEBI" id="CHEBI:60240"/>
        <label>1</label>
    </ligand>
</feature>
<accession>A0A841T5Y8</accession>
<evidence type="ECO:0000313" key="5">
    <source>
        <dbReference type="EMBL" id="MBB6676953.1"/>
    </source>
</evidence>
<dbReference type="GO" id="GO:0005737">
    <property type="term" value="C:cytoplasm"/>
    <property type="evidence" value="ECO:0007669"/>
    <property type="project" value="TreeGrafter"/>
</dbReference>
<evidence type="ECO:0000313" key="6">
    <source>
        <dbReference type="Proteomes" id="UP000574133"/>
    </source>
</evidence>
<name>A0A841T5Y8_9BACL</name>
<evidence type="ECO:0000256" key="3">
    <source>
        <dbReference type="ARBA" id="ARBA00022723"/>
    </source>
</evidence>
<proteinExistence type="inferred from homology"/>
<evidence type="ECO:0000256" key="4">
    <source>
        <dbReference type="PIRSR" id="PIRSR602678-1"/>
    </source>
</evidence>
<keyword evidence="3 4" id="KW-0479">Metal-binding</keyword>
<reference evidence="5 6" key="1">
    <citation type="submission" date="2020-08" db="EMBL/GenBank/DDBJ databases">
        <title>Cohnella phylogeny.</title>
        <authorList>
            <person name="Dunlap C."/>
        </authorList>
    </citation>
    <scope>NUCLEOTIDE SEQUENCE [LARGE SCALE GENOMIC DNA]</scope>
    <source>
        <strain evidence="5 6">DSM 103658</strain>
    </source>
</reference>
<evidence type="ECO:0000256" key="1">
    <source>
        <dbReference type="ARBA" id="ARBA00006964"/>
    </source>
</evidence>
<dbReference type="RefSeq" id="WP_185178236.1">
    <property type="nucleotide sequence ID" value="NZ_CBCSEP010000008.1"/>
</dbReference>
<evidence type="ECO:0000256" key="2">
    <source>
        <dbReference type="ARBA" id="ARBA00022112"/>
    </source>
</evidence>